<name>A0A918TEP4_9BACT</name>
<dbReference type="Proteomes" id="UP000644507">
    <property type="component" value="Unassembled WGS sequence"/>
</dbReference>
<proteinExistence type="predicted"/>
<dbReference type="SUPFAM" id="SSF51445">
    <property type="entry name" value="(Trans)glycosidases"/>
    <property type="match status" value="1"/>
</dbReference>
<feature type="region of interest" description="Disordered" evidence="1">
    <location>
        <begin position="236"/>
        <end position="284"/>
    </location>
</feature>
<organism evidence="3 4">
    <name type="scientific">Roseibacillus persicicus</name>
    <dbReference type="NCBI Taxonomy" id="454148"/>
    <lineage>
        <taxon>Bacteria</taxon>
        <taxon>Pseudomonadati</taxon>
        <taxon>Verrucomicrobiota</taxon>
        <taxon>Verrucomicrobiia</taxon>
        <taxon>Verrucomicrobiales</taxon>
        <taxon>Verrucomicrobiaceae</taxon>
        <taxon>Roseibacillus</taxon>
    </lineage>
</organism>
<gene>
    <name evidence="3" type="ORF">GCM10007100_04870</name>
</gene>
<feature type="domain" description="Glycosyl hydrolase family 13 catalytic" evidence="2">
    <location>
        <begin position="19"/>
        <end position="518"/>
    </location>
</feature>
<comment type="caution">
    <text evidence="3">The sequence shown here is derived from an EMBL/GenBank/DDBJ whole genome shotgun (WGS) entry which is preliminary data.</text>
</comment>
<dbReference type="EMBL" id="BMXI01000002">
    <property type="protein sequence ID" value="GHC42913.1"/>
    <property type="molecule type" value="Genomic_DNA"/>
</dbReference>
<evidence type="ECO:0000313" key="3">
    <source>
        <dbReference type="EMBL" id="GHC42913.1"/>
    </source>
</evidence>
<evidence type="ECO:0000259" key="2">
    <source>
        <dbReference type="SMART" id="SM00642"/>
    </source>
</evidence>
<reference evidence="3" key="1">
    <citation type="journal article" date="2014" name="Int. J. Syst. Evol. Microbiol.">
        <title>Complete genome sequence of Corynebacterium casei LMG S-19264T (=DSM 44701T), isolated from a smear-ripened cheese.</title>
        <authorList>
            <consortium name="US DOE Joint Genome Institute (JGI-PGF)"/>
            <person name="Walter F."/>
            <person name="Albersmeier A."/>
            <person name="Kalinowski J."/>
            <person name="Ruckert C."/>
        </authorList>
    </citation>
    <scope>NUCLEOTIDE SEQUENCE</scope>
    <source>
        <strain evidence="3">KCTC 12988</strain>
    </source>
</reference>
<dbReference type="InterPro" id="IPR006047">
    <property type="entry name" value="GH13_cat_dom"/>
</dbReference>
<keyword evidence="4" id="KW-1185">Reference proteome</keyword>
<evidence type="ECO:0000256" key="1">
    <source>
        <dbReference type="SAM" id="MobiDB-lite"/>
    </source>
</evidence>
<dbReference type="GO" id="GO:0005975">
    <property type="term" value="P:carbohydrate metabolic process"/>
    <property type="evidence" value="ECO:0007669"/>
    <property type="project" value="InterPro"/>
</dbReference>
<dbReference type="InterPro" id="IPR017853">
    <property type="entry name" value="GH"/>
</dbReference>
<sequence>MFPRILFFFLLLLSPLRGEVILQYFGTSWGEIERRIPELAEAGYTALWLPPPFKAGGGSYSVGFDTLDRFDLGDKDQSGTLPTRYGSRADLERLMVTAHRFGFRVYFDNVMAHTAGPLDPVPPGTLLPGVPGFVPEDMHLGWNGSNWQKFADYPDYNNEWEVLNRNPFAWDIAQESPNTSFDDNGLAEGSDFPKWVGIRHPDRPEYYLDTDLTVAINGQGNPVHPFANQEPFDDVGVDGSPNTGDSGEGNGRFDFTDSNANGQHDAGEPSEPFIDTGVDGSNPNRQTTAWGYGDGIYNMGNPVAEDVNLMLFRAIRWFVQEIKPDGFRLDAVKHVPSYFFGEQSGADKDLSNAGYNGSIQEHFNLTRGYSDWNNHRDTVFSLSVARDDAMLFGEHLGEPPAADGYRDAGMRVATDQMLNNVANNIGGNLTGLDAPGYGFVFGDPATSMSYVMSHDNTFLFGGDRAAALPYMILKEGLPIVYTDGYNESGAPDYFPKPADINFLGQFSDTSVTGALAIHNDLARGGQRGLWSDSDFLAFERFDGSEQGPAAGSWNDATLLLMMARNYIGGGHGRGDVVTGFPAGAALRNQSPYGGDFVAVVQGDGKVRDTSGNVILVPSGGYFAFGWRRPQLPDVWSDGPAGERQPIEIYQNGERASMMTVTRRDGVDGDPNFNPLGLAGQSDGDFSYEVQIPRVTGGAPVRFVARSDGSAENILMKLDGGVDLNSQMGFGPSLGAKRDFPPGINSDLRDDQGDGDLSNDPIRQSSTDTYLGYEQMRFVGRYNERFAASDVSRNVAGSLGAETWTVTIGEAGVSVNNGNGPNSGQETASWIYHDPAADNQLGSGDLQLSPAPENAVNSPITVWVKVGYENEVDRAHLYITMDGSVPEGSAGVGKGTTKVVALTDTADGNLDGGTMQTRWWSGQVPALPEGTILTYKVGGHRDAVSSRFPFSEGDHTDISRMETVFEVADFEPENVIYHPHNDYGKMATGLAEGYHVLRTRPFVGRNDGASIFRTNVQTFYYDASRTEGQIAFPEEGDQLGGSSYEVVVLTDASVTEVRFQILDDDAGNDGAGNGSWANASLQRPTAYLRDSGAAREWRFEYQNIPTTGSAAIQVRLMEDSSSSDMALNDEEGWFTTLTRNVIVGSGRTWSISQPAEGEVVDEGSVMRVAVSKELVGELSDEEFLSEVRVLIGSTVSASPSGAVLQPLSSYRLIRDVNGAEHAVEFTFENLYNGDSDFFHHVRVLHRRAEQTLTDVVRVKMAPGALADSDGDGLPDLWESENGLQPGNPFGEHGAEGDYDFDGLSNEEEYIYGLSPTLADAHLAPTVALVADDSNWDVNFPGIPGRLHTLLWSEDLENWNPLVSDLETAEDIFFSVDDDADVPRRFYRVEYRMKF</sequence>
<reference evidence="3" key="2">
    <citation type="submission" date="2020-09" db="EMBL/GenBank/DDBJ databases">
        <authorList>
            <person name="Sun Q."/>
            <person name="Kim S."/>
        </authorList>
    </citation>
    <scope>NUCLEOTIDE SEQUENCE</scope>
    <source>
        <strain evidence="3">KCTC 12988</strain>
    </source>
</reference>
<feature type="region of interest" description="Disordered" evidence="1">
    <location>
        <begin position="728"/>
        <end position="765"/>
    </location>
</feature>
<dbReference type="PANTHER" id="PTHR10357">
    <property type="entry name" value="ALPHA-AMYLASE FAMILY MEMBER"/>
    <property type="match status" value="1"/>
</dbReference>
<dbReference type="Gene3D" id="3.20.20.80">
    <property type="entry name" value="Glycosidases"/>
    <property type="match status" value="2"/>
</dbReference>
<dbReference type="RefSeq" id="WP_189567034.1">
    <property type="nucleotide sequence ID" value="NZ_BMXI01000002.1"/>
</dbReference>
<accession>A0A918TEP4</accession>
<dbReference type="SMART" id="SM00642">
    <property type="entry name" value="Aamy"/>
    <property type="match status" value="1"/>
</dbReference>
<protein>
    <recommendedName>
        <fullName evidence="2">Glycosyl hydrolase family 13 catalytic domain-containing protein</fullName>
    </recommendedName>
</protein>
<evidence type="ECO:0000313" key="4">
    <source>
        <dbReference type="Proteomes" id="UP000644507"/>
    </source>
</evidence>